<evidence type="ECO:0000256" key="11">
    <source>
        <dbReference type="RuleBase" id="RU003903"/>
    </source>
</evidence>
<keyword evidence="7 8" id="KW-0560">Oxidoreductase</keyword>
<dbReference type="AlphaFoldDB" id="A0A6G7PUP2"/>
<keyword evidence="4 8" id="KW-0028">Amino-acid biosynthesis</keyword>
<evidence type="ECO:0000256" key="10">
    <source>
        <dbReference type="PIRSR" id="PIRSR000193-1"/>
    </source>
</evidence>
<dbReference type="PIRSF" id="PIRSF000193">
    <property type="entry name" value="Pyrrol-5-carb_rd"/>
    <property type="match status" value="1"/>
</dbReference>
<comment type="pathway">
    <text evidence="8 11">Amino-acid biosynthesis; L-proline biosynthesis; L-proline from L-glutamate 5-semialdehyde: step 1/1.</text>
</comment>
<dbReference type="FunFam" id="1.10.3730.10:FF:000001">
    <property type="entry name" value="Pyrroline-5-carboxylate reductase"/>
    <property type="match status" value="1"/>
</dbReference>
<dbReference type="SUPFAM" id="SSF51735">
    <property type="entry name" value="NAD(P)-binding Rossmann-fold domains"/>
    <property type="match status" value="1"/>
</dbReference>
<dbReference type="Gene3D" id="1.10.3730.10">
    <property type="entry name" value="ProC C-terminal domain-like"/>
    <property type="match status" value="1"/>
</dbReference>
<evidence type="ECO:0000256" key="6">
    <source>
        <dbReference type="ARBA" id="ARBA00022857"/>
    </source>
</evidence>
<dbReference type="KEGG" id="tav:G4V39_02980"/>
<keyword evidence="6 8" id="KW-0521">NADP</keyword>
<comment type="similarity">
    <text evidence="2 8 11">Belongs to the pyrroline-5-carboxylate reductase family.</text>
</comment>
<sequence length="270" mass="28790">MAKIGFIGGGQMAEALVRGILTAKVAKAREIFISEPQKERRDYLKKNYGVIIVSENKEILAKVETVILAVKPQVLAEVLTEIAPAVEERHLIISIAAGIPLSFLESRLPEGTRVIRVMPNTPALVLEGMSVLSPGASATEKDLDQAQQIFSAIGEALCLPEVYLDAVTGLSGSGPAYVFAFIEGLIDAGVRVGLPRPQAEKLVIQTVLGAARLAKETGKDPYQLKAMVTSPGGTTIAGLQKMEKAGFKGVLFEAVEAATRRSQELAKEVK</sequence>
<evidence type="ECO:0000313" key="13">
    <source>
        <dbReference type="Proteomes" id="UP000502179"/>
    </source>
</evidence>
<dbReference type="Pfam" id="PF03807">
    <property type="entry name" value="F420_oxidored"/>
    <property type="match status" value="1"/>
</dbReference>
<gene>
    <name evidence="8 12" type="primary">proC</name>
    <name evidence="12" type="ORF">G4V39_02980</name>
</gene>
<name>A0A6G7PUP2_9BACT</name>
<dbReference type="EMBL" id="CP048877">
    <property type="protein sequence ID" value="QIJ71307.1"/>
    <property type="molecule type" value="Genomic_DNA"/>
</dbReference>
<comment type="subcellular location">
    <subcellularLocation>
        <location evidence="1 8">Cytoplasm</location>
    </subcellularLocation>
</comment>
<dbReference type="RefSeq" id="WP_166031529.1">
    <property type="nucleotide sequence ID" value="NZ_CP048877.1"/>
</dbReference>
<dbReference type="FunFam" id="3.40.50.720:FF:000190">
    <property type="entry name" value="Pyrroline-5-carboxylate reductase"/>
    <property type="match status" value="1"/>
</dbReference>
<evidence type="ECO:0000256" key="1">
    <source>
        <dbReference type="ARBA" id="ARBA00004496"/>
    </source>
</evidence>
<comment type="catalytic activity">
    <reaction evidence="8 11">
        <text>L-proline + NADP(+) = (S)-1-pyrroline-5-carboxylate + NADPH + 2 H(+)</text>
        <dbReference type="Rhea" id="RHEA:14109"/>
        <dbReference type="ChEBI" id="CHEBI:15378"/>
        <dbReference type="ChEBI" id="CHEBI:17388"/>
        <dbReference type="ChEBI" id="CHEBI:57783"/>
        <dbReference type="ChEBI" id="CHEBI:58349"/>
        <dbReference type="ChEBI" id="CHEBI:60039"/>
        <dbReference type="EC" id="1.5.1.2"/>
    </reaction>
</comment>
<dbReference type="PANTHER" id="PTHR11645">
    <property type="entry name" value="PYRROLINE-5-CARBOXYLATE REDUCTASE"/>
    <property type="match status" value="1"/>
</dbReference>
<evidence type="ECO:0000256" key="3">
    <source>
        <dbReference type="ARBA" id="ARBA00022490"/>
    </source>
</evidence>
<evidence type="ECO:0000256" key="4">
    <source>
        <dbReference type="ARBA" id="ARBA00022605"/>
    </source>
</evidence>
<dbReference type="PROSITE" id="PS00521">
    <property type="entry name" value="P5CR"/>
    <property type="match status" value="1"/>
</dbReference>
<keyword evidence="3 8" id="KW-0963">Cytoplasm</keyword>
<accession>A0A6G7PUP2</accession>
<evidence type="ECO:0000256" key="7">
    <source>
        <dbReference type="ARBA" id="ARBA00023002"/>
    </source>
</evidence>
<dbReference type="EC" id="1.5.1.2" evidence="8 9"/>
<dbReference type="Gene3D" id="3.40.50.720">
    <property type="entry name" value="NAD(P)-binding Rossmann-like Domain"/>
    <property type="match status" value="1"/>
</dbReference>
<evidence type="ECO:0000256" key="8">
    <source>
        <dbReference type="HAMAP-Rule" id="MF_01925"/>
    </source>
</evidence>
<feature type="binding site" evidence="10">
    <location>
        <begin position="69"/>
        <end position="72"/>
    </location>
    <ligand>
        <name>NADP(+)</name>
        <dbReference type="ChEBI" id="CHEBI:58349"/>
    </ligand>
</feature>
<evidence type="ECO:0000256" key="9">
    <source>
        <dbReference type="NCBIfam" id="TIGR00112"/>
    </source>
</evidence>
<dbReference type="InterPro" id="IPR028939">
    <property type="entry name" value="P5C_Rdtase_cat_N"/>
</dbReference>
<dbReference type="InterPro" id="IPR053790">
    <property type="entry name" value="P5CR-like_CS"/>
</dbReference>
<dbReference type="InterPro" id="IPR029036">
    <property type="entry name" value="P5CR_dimer"/>
</dbReference>
<keyword evidence="5 8" id="KW-0641">Proline biosynthesis</keyword>
<dbReference type="PANTHER" id="PTHR11645:SF0">
    <property type="entry name" value="PYRROLINE-5-CARBOXYLATE REDUCTASE 3"/>
    <property type="match status" value="1"/>
</dbReference>
<dbReference type="GO" id="GO:0055129">
    <property type="term" value="P:L-proline biosynthetic process"/>
    <property type="evidence" value="ECO:0007669"/>
    <property type="project" value="UniProtKB-UniRule"/>
</dbReference>
<dbReference type="InterPro" id="IPR036291">
    <property type="entry name" value="NAD(P)-bd_dom_sf"/>
</dbReference>
<dbReference type="GO" id="GO:0005737">
    <property type="term" value="C:cytoplasm"/>
    <property type="evidence" value="ECO:0007669"/>
    <property type="project" value="UniProtKB-SubCell"/>
</dbReference>
<dbReference type="Pfam" id="PF14748">
    <property type="entry name" value="P5CR_dimer"/>
    <property type="match status" value="1"/>
</dbReference>
<dbReference type="Proteomes" id="UP000502179">
    <property type="component" value="Chromosome"/>
</dbReference>
<dbReference type="UniPathway" id="UPA00098">
    <property type="reaction ID" value="UER00361"/>
</dbReference>
<keyword evidence="13" id="KW-1185">Reference proteome</keyword>
<dbReference type="SUPFAM" id="SSF48179">
    <property type="entry name" value="6-phosphogluconate dehydrogenase C-terminal domain-like"/>
    <property type="match status" value="1"/>
</dbReference>
<dbReference type="NCBIfam" id="TIGR00112">
    <property type="entry name" value="proC"/>
    <property type="match status" value="1"/>
</dbReference>
<organism evidence="12 13">
    <name type="scientific">Thermosulfuriphilus ammonigenes</name>
    <dbReference type="NCBI Taxonomy" id="1936021"/>
    <lineage>
        <taxon>Bacteria</taxon>
        <taxon>Pseudomonadati</taxon>
        <taxon>Thermodesulfobacteriota</taxon>
        <taxon>Thermodesulfobacteria</taxon>
        <taxon>Thermodesulfobacteriales</taxon>
        <taxon>Thermodesulfobacteriaceae</taxon>
        <taxon>Thermosulfuriphilus</taxon>
    </lineage>
</organism>
<evidence type="ECO:0000313" key="12">
    <source>
        <dbReference type="EMBL" id="QIJ71307.1"/>
    </source>
</evidence>
<dbReference type="HAMAP" id="MF_01925">
    <property type="entry name" value="P5C_reductase"/>
    <property type="match status" value="1"/>
</dbReference>
<feature type="binding site" evidence="10">
    <location>
        <position position="56"/>
    </location>
    <ligand>
        <name>NADPH</name>
        <dbReference type="ChEBI" id="CHEBI:57783"/>
    </ligand>
</feature>
<evidence type="ECO:0000256" key="2">
    <source>
        <dbReference type="ARBA" id="ARBA00005525"/>
    </source>
</evidence>
<evidence type="ECO:0000256" key="5">
    <source>
        <dbReference type="ARBA" id="ARBA00022650"/>
    </source>
</evidence>
<comment type="function">
    <text evidence="8">Catalyzes the reduction of 1-pyrroline-5-carboxylate (PCA) to L-proline.</text>
</comment>
<dbReference type="InterPro" id="IPR008927">
    <property type="entry name" value="6-PGluconate_DH-like_C_sf"/>
</dbReference>
<dbReference type="InterPro" id="IPR000304">
    <property type="entry name" value="Pyrroline-COOH_reductase"/>
</dbReference>
<proteinExistence type="inferred from homology"/>
<reference evidence="12 13" key="1">
    <citation type="submission" date="2020-02" db="EMBL/GenBank/DDBJ databases">
        <title>Genome analysis of Thermosulfuriphilus ammonigenes ST65T, an anaerobic thermophilic chemolithoautotrophic bacterium isolated from a deep-sea hydrothermal vent.</title>
        <authorList>
            <person name="Slobodkina G."/>
            <person name="Allioux M."/>
            <person name="Merkel A."/>
            <person name="Alain K."/>
            <person name="Jebbar M."/>
            <person name="Slobodkin A."/>
        </authorList>
    </citation>
    <scope>NUCLEOTIDE SEQUENCE [LARGE SCALE GENOMIC DNA]</scope>
    <source>
        <strain evidence="12 13">ST65</strain>
    </source>
</reference>
<comment type="catalytic activity">
    <reaction evidence="8">
        <text>L-proline + NAD(+) = (S)-1-pyrroline-5-carboxylate + NADH + 2 H(+)</text>
        <dbReference type="Rhea" id="RHEA:14105"/>
        <dbReference type="ChEBI" id="CHEBI:15378"/>
        <dbReference type="ChEBI" id="CHEBI:17388"/>
        <dbReference type="ChEBI" id="CHEBI:57540"/>
        <dbReference type="ChEBI" id="CHEBI:57945"/>
        <dbReference type="ChEBI" id="CHEBI:60039"/>
        <dbReference type="EC" id="1.5.1.2"/>
    </reaction>
</comment>
<feature type="binding site" evidence="10">
    <location>
        <begin position="7"/>
        <end position="12"/>
    </location>
    <ligand>
        <name>NADP(+)</name>
        <dbReference type="ChEBI" id="CHEBI:58349"/>
    </ligand>
</feature>
<protein>
    <recommendedName>
        <fullName evidence="8 9">Pyrroline-5-carboxylate reductase</fullName>
        <shortName evidence="8">P5C reductase</shortName>
        <shortName evidence="8">P5CR</shortName>
        <ecNumber evidence="8 9">1.5.1.2</ecNumber>
    </recommendedName>
    <alternativeName>
        <fullName evidence="8">PCA reductase</fullName>
    </alternativeName>
</protein>
<dbReference type="GO" id="GO:0004735">
    <property type="term" value="F:pyrroline-5-carboxylate reductase activity"/>
    <property type="evidence" value="ECO:0007669"/>
    <property type="project" value="UniProtKB-UniRule"/>
</dbReference>